<protein>
    <submittedName>
        <fullName evidence="1">Uncharacterized protein</fullName>
    </submittedName>
</protein>
<dbReference type="Pfam" id="PF20126">
    <property type="entry name" value="TumE"/>
    <property type="match status" value="1"/>
</dbReference>
<dbReference type="OrthoDB" id="7451512at2"/>
<organism evidence="1 2">
    <name type="scientific">Xaviernesmea rhizosphaerae</name>
    <dbReference type="NCBI Taxonomy" id="1672749"/>
    <lineage>
        <taxon>Bacteria</taxon>
        <taxon>Pseudomonadati</taxon>
        <taxon>Pseudomonadota</taxon>
        <taxon>Alphaproteobacteria</taxon>
        <taxon>Hyphomicrobiales</taxon>
        <taxon>Rhizobiaceae</taxon>
        <taxon>Rhizobium/Agrobacterium group</taxon>
        <taxon>Xaviernesmea</taxon>
    </lineage>
</organism>
<evidence type="ECO:0000313" key="1">
    <source>
        <dbReference type="EMBL" id="OLP57333.1"/>
    </source>
</evidence>
<comment type="caution">
    <text evidence="1">The sequence shown here is derived from an EMBL/GenBank/DDBJ whole genome shotgun (WGS) entry which is preliminary data.</text>
</comment>
<accession>A0A1Q9API0</accession>
<dbReference type="EMBL" id="MKIO01000018">
    <property type="protein sequence ID" value="OLP57333.1"/>
    <property type="molecule type" value="Genomic_DNA"/>
</dbReference>
<proteinExistence type="predicted"/>
<dbReference type="InterPro" id="IPR045397">
    <property type="entry name" value="TumE-like"/>
</dbReference>
<evidence type="ECO:0000313" key="2">
    <source>
        <dbReference type="Proteomes" id="UP000186143"/>
    </source>
</evidence>
<dbReference type="RefSeq" id="WP_075633068.1">
    <property type="nucleotide sequence ID" value="NZ_MKIO01000018.1"/>
</dbReference>
<dbReference type="STRING" id="1672749.BJF92_16140"/>
<sequence>MKADLLHRSKTVLADGAIIDMLIWRVPQPVPGSRHDFKYSLFSGRAGERIVCFDNEKPKGDHCHLDGVESPYIFVDVDRLIDDFLSEVRRRRG</sequence>
<dbReference type="Proteomes" id="UP000186143">
    <property type="component" value="Unassembled WGS sequence"/>
</dbReference>
<reference evidence="1 2" key="1">
    <citation type="submission" date="2016-09" db="EMBL/GenBank/DDBJ databases">
        <title>Rhizobium sp. nov., a novel species isolated from the rice rhizosphere.</title>
        <authorList>
            <person name="Zhao J."/>
            <person name="Zhang X."/>
        </authorList>
    </citation>
    <scope>NUCLEOTIDE SEQUENCE [LARGE SCALE GENOMIC DNA]</scope>
    <source>
        <strain evidence="1 2">MH17</strain>
    </source>
</reference>
<dbReference type="AlphaFoldDB" id="A0A1Q9API0"/>
<name>A0A1Q9API0_9HYPH</name>
<gene>
    <name evidence="1" type="ORF">BJF92_16140</name>
</gene>